<dbReference type="SUPFAM" id="SSF50475">
    <property type="entry name" value="FMN-binding split barrel"/>
    <property type="match status" value="1"/>
</dbReference>
<dbReference type="PANTHER" id="PTHR35802">
    <property type="entry name" value="PROTEASE SYNTHASE AND SPORULATION PROTEIN PAI 2"/>
    <property type="match status" value="1"/>
</dbReference>
<dbReference type="InterPro" id="IPR007396">
    <property type="entry name" value="TR_PAI2-type"/>
</dbReference>
<gene>
    <name evidence="1" type="ORF">G9U51_05720</name>
</gene>
<evidence type="ECO:0000313" key="1">
    <source>
        <dbReference type="EMBL" id="NHN55281.1"/>
    </source>
</evidence>
<dbReference type="PIRSF" id="PIRSF010372">
    <property type="entry name" value="PaiB"/>
    <property type="match status" value="1"/>
</dbReference>
<dbReference type="InterPro" id="IPR012349">
    <property type="entry name" value="Split_barrel_FMN-bd"/>
</dbReference>
<dbReference type="EMBL" id="JAAOIV010000003">
    <property type="protein sequence ID" value="NHN55281.1"/>
    <property type="molecule type" value="Genomic_DNA"/>
</dbReference>
<reference evidence="1" key="1">
    <citation type="submission" date="2020-03" db="EMBL/GenBank/DDBJ databases">
        <title>Draft sequencing of Calidifontibacter sp. DB0510.</title>
        <authorList>
            <person name="Kim D.-U."/>
        </authorList>
    </citation>
    <scope>NUCLEOTIDE SEQUENCE</scope>
    <source>
        <strain evidence="1">DB0510</strain>
    </source>
</reference>
<keyword evidence="2" id="KW-1185">Reference proteome</keyword>
<dbReference type="Proteomes" id="UP000744769">
    <property type="component" value="Unassembled WGS sequence"/>
</dbReference>
<dbReference type="Gene3D" id="2.30.110.10">
    <property type="entry name" value="Electron Transport, Fmn-binding Protein, Chain A"/>
    <property type="match status" value="1"/>
</dbReference>
<dbReference type="AlphaFoldDB" id="A0A967AYD0"/>
<sequence>MSYVPHFNRVEDEAEIREFVRDRSVATLITAGADGVPDATLLPIVWDGDEAIAHVARANDHWRRIADGAAGLFVVQGVDGYVSPGWYASKREHGKVVPTWNYSAVHLRGPVTVHDDADWKRAAVSRLTAVHEASRQQPWAVTDAPEQYVEGQLRAIVGISMRVETVDAKAKWSQKRSDEDRAGVVAGMRADGAVDAADHTQTGRL</sequence>
<evidence type="ECO:0000313" key="2">
    <source>
        <dbReference type="Proteomes" id="UP000744769"/>
    </source>
</evidence>
<accession>A0A967AYD0</accession>
<organism evidence="1 2">
    <name type="scientific">Metallococcus carri</name>
    <dbReference type="NCBI Taxonomy" id="1656884"/>
    <lineage>
        <taxon>Bacteria</taxon>
        <taxon>Bacillati</taxon>
        <taxon>Actinomycetota</taxon>
        <taxon>Actinomycetes</taxon>
        <taxon>Micrococcales</taxon>
        <taxon>Dermacoccaceae</taxon>
        <taxon>Metallococcus</taxon>
    </lineage>
</organism>
<dbReference type="PANTHER" id="PTHR35802:SF1">
    <property type="entry name" value="PROTEASE SYNTHASE AND SPORULATION PROTEIN PAI 2"/>
    <property type="match status" value="1"/>
</dbReference>
<protein>
    <submittedName>
        <fullName evidence="1">FMN-binding negative transcriptional regulator</fullName>
    </submittedName>
</protein>
<name>A0A967AYD0_9MICO</name>
<dbReference type="RefSeq" id="WP_166194522.1">
    <property type="nucleotide sequence ID" value="NZ_JAAOIV010000003.1"/>
</dbReference>
<dbReference type="Pfam" id="PF04299">
    <property type="entry name" value="FMN_bind_2"/>
    <property type="match status" value="1"/>
</dbReference>
<comment type="caution">
    <text evidence="1">The sequence shown here is derived from an EMBL/GenBank/DDBJ whole genome shotgun (WGS) entry which is preliminary data.</text>
</comment>
<proteinExistence type="predicted"/>